<dbReference type="InterPro" id="IPR009311">
    <property type="entry name" value="IFI6/IFI27-like"/>
</dbReference>
<evidence type="ECO:0000256" key="4">
    <source>
        <dbReference type="ARBA" id="ARBA00022989"/>
    </source>
</evidence>
<dbReference type="InterPro" id="IPR046776">
    <property type="entry name" value="Pectate_lyase_5"/>
</dbReference>
<protein>
    <recommendedName>
        <fullName evidence="7">Right handed beta helix domain-containing protein</fullName>
    </recommendedName>
</protein>
<dbReference type="SUPFAM" id="SSF51126">
    <property type="entry name" value="Pectin lyase-like"/>
    <property type="match status" value="1"/>
</dbReference>
<evidence type="ECO:0000256" key="2">
    <source>
        <dbReference type="ARBA" id="ARBA00007262"/>
    </source>
</evidence>
<evidence type="ECO:0000256" key="3">
    <source>
        <dbReference type="ARBA" id="ARBA00022692"/>
    </source>
</evidence>
<dbReference type="OrthoDB" id="440424at2759"/>
<accession>A0A0U9HT19</accession>
<name>A0A0U9HT19_KLENI</name>
<dbReference type="InterPro" id="IPR038213">
    <property type="entry name" value="IFI6/IFI27-like_sf"/>
</dbReference>
<dbReference type="PANTHER" id="PTHR16932">
    <property type="entry name" value="INTERFERON ALPHA-INDUCIBLE PROTEIN 27"/>
    <property type="match status" value="1"/>
</dbReference>
<evidence type="ECO:0000256" key="1">
    <source>
        <dbReference type="ARBA" id="ARBA00004141"/>
    </source>
</evidence>
<dbReference type="PANTHER" id="PTHR16932:SF18">
    <property type="entry name" value="INTERFERON, ALPHA-INDUCIBLE PROTEIN 27-LIKE 2"/>
    <property type="match status" value="1"/>
</dbReference>
<feature type="domain" description="Right handed beta helix" evidence="7">
    <location>
        <begin position="280"/>
        <end position="461"/>
    </location>
</feature>
<dbReference type="Pfam" id="PF20585">
    <property type="entry name" value="Pectate_lyase_5"/>
    <property type="match status" value="1"/>
</dbReference>
<evidence type="ECO:0000256" key="5">
    <source>
        <dbReference type="ARBA" id="ARBA00023136"/>
    </source>
</evidence>
<sequence length="493" mass="50226">MGIDGVKDAAVGTAKRVGGILGASMVVKAAANVGAGLALKAAGFSAAGPVAGSYAASWMSAIATANGGGVVAGSTYAVCQSVSMGTGAVVGAPLAIGVAAAVVLEADEIAHLVRRQSLYQEGAQARRKLQSATAYVYNELQLYSAVNDVTITTISVESDIVRTSAYASLAITAPSASPSRSLLIIGGAAPSASCVQSKCTINGNGNQCFFSYGYTDVTLQNLRIQNCNGTTLSGGALRSAPPNAASFSYIAVQSVDFIGNVAKQNGGALALFSVYAQLAVADSTFTSNIATLHGGAIYISGGPSFTVSNSTFTTNTASGSNRGGAIFLQNSAWFSISTCTFAGNIARAGGGAALEGSAPGTLYNNYFANNSVTGNNNGGAIRYSSSGTITNTYTTFYNNKQQNGALNDVRCELQNITFCPPEDLPLYTTQINSGTCIADCECRRLSYLNCSIIDGGKTIVLDGGGRRDNPISKRMQDSSSSSSRGQGPLFGQA</sequence>
<evidence type="ECO:0000259" key="7">
    <source>
        <dbReference type="Pfam" id="PF13229"/>
    </source>
</evidence>
<proteinExistence type="inferred from homology"/>
<dbReference type="Proteomes" id="UP000054558">
    <property type="component" value="Unassembled WGS sequence"/>
</dbReference>
<keyword evidence="3" id="KW-0812">Transmembrane</keyword>
<dbReference type="InterPro" id="IPR011050">
    <property type="entry name" value="Pectin_lyase_fold/virulence"/>
</dbReference>
<evidence type="ECO:0000256" key="6">
    <source>
        <dbReference type="SAM" id="MobiDB-lite"/>
    </source>
</evidence>
<dbReference type="InterPro" id="IPR039448">
    <property type="entry name" value="Beta_helix"/>
</dbReference>
<organism evidence="8 9">
    <name type="scientific">Klebsormidium nitens</name>
    <name type="common">Green alga</name>
    <name type="synonym">Ulothrix nitens</name>
    <dbReference type="NCBI Taxonomy" id="105231"/>
    <lineage>
        <taxon>Eukaryota</taxon>
        <taxon>Viridiplantae</taxon>
        <taxon>Streptophyta</taxon>
        <taxon>Klebsormidiophyceae</taxon>
        <taxon>Klebsormidiales</taxon>
        <taxon>Klebsormidiaceae</taxon>
        <taxon>Klebsormidium</taxon>
    </lineage>
</organism>
<evidence type="ECO:0000313" key="8">
    <source>
        <dbReference type="EMBL" id="GAQ83680.1"/>
    </source>
</evidence>
<reference evidence="8 9" key="1">
    <citation type="journal article" date="2014" name="Nat. Commun.">
        <title>Klebsormidium flaccidum genome reveals primary factors for plant terrestrial adaptation.</title>
        <authorList>
            <person name="Hori K."/>
            <person name="Maruyama F."/>
            <person name="Fujisawa T."/>
            <person name="Togashi T."/>
            <person name="Yamamoto N."/>
            <person name="Seo M."/>
            <person name="Sato S."/>
            <person name="Yamada T."/>
            <person name="Mori H."/>
            <person name="Tajima N."/>
            <person name="Moriyama T."/>
            <person name="Ikeuchi M."/>
            <person name="Watanabe M."/>
            <person name="Wada H."/>
            <person name="Kobayashi K."/>
            <person name="Saito M."/>
            <person name="Masuda T."/>
            <person name="Sasaki-Sekimoto Y."/>
            <person name="Mashiguchi K."/>
            <person name="Awai K."/>
            <person name="Shimojima M."/>
            <person name="Masuda S."/>
            <person name="Iwai M."/>
            <person name="Nobusawa T."/>
            <person name="Narise T."/>
            <person name="Kondo S."/>
            <person name="Saito H."/>
            <person name="Sato R."/>
            <person name="Murakawa M."/>
            <person name="Ihara Y."/>
            <person name="Oshima-Yamada Y."/>
            <person name="Ohtaka K."/>
            <person name="Satoh M."/>
            <person name="Sonobe K."/>
            <person name="Ishii M."/>
            <person name="Ohtani R."/>
            <person name="Kanamori-Sato M."/>
            <person name="Honoki R."/>
            <person name="Miyazaki D."/>
            <person name="Mochizuki H."/>
            <person name="Umetsu J."/>
            <person name="Higashi K."/>
            <person name="Shibata D."/>
            <person name="Kamiya Y."/>
            <person name="Sato N."/>
            <person name="Nakamura Y."/>
            <person name="Tabata S."/>
            <person name="Ida S."/>
            <person name="Kurokawa K."/>
            <person name="Ohta H."/>
        </authorList>
    </citation>
    <scope>NUCLEOTIDE SEQUENCE [LARGE SCALE GENOMIC DNA]</scope>
    <source>
        <strain evidence="8 9">NIES-2285</strain>
    </source>
</reference>
<dbReference type="EMBL" id="DF237106">
    <property type="protein sequence ID" value="GAQ83680.1"/>
    <property type="molecule type" value="Genomic_DNA"/>
</dbReference>
<comment type="similarity">
    <text evidence="2">Belongs to the IFI6/IFI27 family.</text>
</comment>
<dbReference type="Gene3D" id="6.10.110.10">
    <property type="match status" value="1"/>
</dbReference>
<evidence type="ECO:0000313" key="9">
    <source>
        <dbReference type="Proteomes" id="UP000054558"/>
    </source>
</evidence>
<dbReference type="GO" id="GO:0016020">
    <property type="term" value="C:membrane"/>
    <property type="evidence" value="ECO:0007669"/>
    <property type="project" value="UniProtKB-SubCell"/>
</dbReference>
<dbReference type="Pfam" id="PF06140">
    <property type="entry name" value="Ifi-6-16"/>
    <property type="match status" value="1"/>
</dbReference>
<feature type="region of interest" description="Disordered" evidence="6">
    <location>
        <begin position="463"/>
        <end position="493"/>
    </location>
</feature>
<keyword evidence="4" id="KW-1133">Transmembrane helix</keyword>
<keyword evidence="5" id="KW-0472">Membrane</keyword>
<feature type="compositionally biased region" description="Basic and acidic residues" evidence="6">
    <location>
        <begin position="464"/>
        <end position="476"/>
    </location>
</feature>
<gene>
    <name evidence="8" type="ORF">KFL_001570190</name>
</gene>
<dbReference type="Pfam" id="PF13229">
    <property type="entry name" value="Beta_helix"/>
    <property type="match status" value="1"/>
</dbReference>
<comment type="subcellular location">
    <subcellularLocation>
        <location evidence="1">Membrane</location>
        <topology evidence="1">Multi-pass membrane protein</topology>
    </subcellularLocation>
</comment>
<dbReference type="AlphaFoldDB" id="A0A0U9HT19"/>
<keyword evidence="9" id="KW-1185">Reference proteome</keyword>